<keyword evidence="3" id="KW-1185">Reference proteome</keyword>
<comment type="caution">
    <text evidence="2">The sequence shown here is derived from an EMBL/GenBank/DDBJ whole genome shotgun (WGS) entry which is preliminary data.</text>
</comment>
<reference evidence="2 3" key="1">
    <citation type="journal article" date="2023" name="Plants (Basel)">
        <title>Bridging the Gap: Combining Genomics and Transcriptomics Approaches to Understand Stylosanthes scabra, an Orphan Legume from the Brazilian Caatinga.</title>
        <authorList>
            <person name="Ferreira-Neto J.R.C."/>
            <person name="da Silva M.D."/>
            <person name="Binneck E."/>
            <person name="de Melo N.F."/>
            <person name="da Silva R.H."/>
            <person name="de Melo A.L.T.M."/>
            <person name="Pandolfi V."/>
            <person name="Bustamante F.O."/>
            <person name="Brasileiro-Vidal A.C."/>
            <person name="Benko-Iseppon A.M."/>
        </authorList>
    </citation>
    <scope>NUCLEOTIDE SEQUENCE [LARGE SCALE GENOMIC DNA]</scope>
    <source>
        <tissue evidence="2">Leaves</tissue>
    </source>
</reference>
<evidence type="ECO:0000256" key="1">
    <source>
        <dbReference type="SAM" id="MobiDB-lite"/>
    </source>
</evidence>
<feature type="compositionally biased region" description="Basic and acidic residues" evidence="1">
    <location>
        <begin position="65"/>
        <end position="76"/>
    </location>
</feature>
<protein>
    <submittedName>
        <fullName evidence="2">Uncharacterized protein</fullName>
    </submittedName>
</protein>
<proteinExistence type="predicted"/>
<gene>
    <name evidence="2" type="ORF">PIB30_086568</name>
</gene>
<accession>A0ABU6YSP2</accession>
<feature type="region of interest" description="Disordered" evidence="1">
    <location>
        <begin position="65"/>
        <end position="115"/>
    </location>
</feature>
<feature type="compositionally biased region" description="Polar residues" evidence="1">
    <location>
        <begin position="1"/>
        <end position="15"/>
    </location>
</feature>
<evidence type="ECO:0000313" key="3">
    <source>
        <dbReference type="Proteomes" id="UP001341840"/>
    </source>
</evidence>
<evidence type="ECO:0000313" key="2">
    <source>
        <dbReference type="EMBL" id="MED6212752.1"/>
    </source>
</evidence>
<dbReference type="EMBL" id="JASCZI010243144">
    <property type="protein sequence ID" value="MED6212752.1"/>
    <property type="molecule type" value="Genomic_DNA"/>
</dbReference>
<organism evidence="2 3">
    <name type="scientific">Stylosanthes scabra</name>
    <dbReference type="NCBI Taxonomy" id="79078"/>
    <lineage>
        <taxon>Eukaryota</taxon>
        <taxon>Viridiplantae</taxon>
        <taxon>Streptophyta</taxon>
        <taxon>Embryophyta</taxon>
        <taxon>Tracheophyta</taxon>
        <taxon>Spermatophyta</taxon>
        <taxon>Magnoliopsida</taxon>
        <taxon>eudicotyledons</taxon>
        <taxon>Gunneridae</taxon>
        <taxon>Pentapetalae</taxon>
        <taxon>rosids</taxon>
        <taxon>fabids</taxon>
        <taxon>Fabales</taxon>
        <taxon>Fabaceae</taxon>
        <taxon>Papilionoideae</taxon>
        <taxon>50 kb inversion clade</taxon>
        <taxon>dalbergioids sensu lato</taxon>
        <taxon>Dalbergieae</taxon>
        <taxon>Pterocarpus clade</taxon>
        <taxon>Stylosanthes</taxon>
    </lineage>
</organism>
<feature type="region of interest" description="Disordered" evidence="1">
    <location>
        <begin position="1"/>
        <end position="27"/>
    </location>
</feature>
<dbReference type="Proteomes" id="UP001341840">
    <property type="component" value="Unassembled WGS sequence"/>
</dbReference>
<name>A0ABU6YSP2_9FABA</name>
<sequence>MPRRSQASSSTQNPNLDVGAPKNAANQPSLHYDARLGVEPEICRIIRIHDECLVLQVYKAMHKSPHDSKTCVKMEEVDQVNHAPPAKNPKKKKDQGDKSKQNYVIHSSSSQQTSQVSNCSLVWEIMRHKHVTEGASSKYFDPP</sequence>